<sequence length="133" mass="14085">MISALKCLPPVPNSASHQCPAVPPTIMPITAQPCHPSVPISYAHQYPTVAAASAISQCFQSGLSASTASQRCPSVQPISDHHCCISVQHHQCLLINAHLCHLISATSSVQPISAHQYCLSMPLHQCPSMLSIS</sequence>
<accession>A0ABN9FU40</accession>
<proteinExistence type="predicted"/>
<gene>
    <name evidence="1" type="ORF">SPARVUS_LOCUS12806777</name>
</gene>
<protein>
    <submittedName>
        <fullName evidence="1">Uncharacterized protein</fullName>
    </submittedName>
</protein>
<comment type="caution">
    <text evidence="1">The sequence shown here is derived from an EMBL/GenBank/DDBJ whole genome shotgun (WGS) entry which is preliminary data.</text>
</comment>
<evidence type="ECO:0000313" key="2">
    <source>
        <dbReference type="Proteomes" id="UP001162483"/>
    </source>
</evidence>
<evidence type="ECO:0000313" key="1">
    <source>
        <dbReference type="EMBL" id="CAI9600625.1"/>
    </source>
</evidence>
<organism evidence="1 2">
    <name type="scientific">Staurois parvus</name>
    <dbReference type="NCBI Taxonomy" id="386267"/>
    <lineage>
        <taxon>Eukaryota</taxon>
        <taxon>Metazoa</taxon>
        <taxon>Chordata</taxon>
        <taxon>Craniata</taxon>
        <taxon>Vertebrata</taxon>
        <taxon>Euteleostomi</taxon>
        <taxon>Amphibia</taxon>
        <taxon>Batrachia</taxon>
        <taxon>Anura</taxon>
        <taxon>Neobatrachia</taxon>
        <taxon>Ranoidea</taxon>
        <taxon>Ranidae</taxon>
        <taxon>Staurois</taxon>
    </lineage>
</organism>
<feature type="non-terminal residue" evidence="1">
    <location>
        <position position="133"/>
    </location>
</feature>
<reference evidence="1" key="1">
    <citation type="submission" date="2023-05" db="EMBL/GenBank/DDBJ databases">
        <authorList>
            <person name="Stuckert A."/>
        </authorList>
    </citation>
    <scope>NUCLEOTIDE SEQUENCE</scope>
</reference>
<dbReference type="EMBL" id="CATNWA010017449">
    <property type="protein sequence ID" value="CAI9600625.1"/>
    <property type="molecule type" value="Genomic_DNA"/>
</dbReference>
<dbReference type="Proteomes" id="UP001162483">
    <property type="component" value="Unassembled WGS sequence"/>
</dbReference>
<name>A0ABN9FU40_9NEOB</name>
<keyword evidence="2" id="KW-1185">Reference proteome</keyword>